<dbReference type="Pfam" id="PF01022">
    <property type="entry name" value="HTH_5"/>
    <property type="match status" value="1"/>
</dbReference>
<dbReference type="GO" id="GO:0003700">
    <property type="term" value="F:DNA-binding transcription factor activity"/>
    <property type="evidence" value="ECO:0007669"/>
    <property type="project" value="InterPro"/>
</dbReference>
<keyword evidence="3" id="KW-0804">Transcription</keyword>
<evidence type="ECO:0000259" key="4">
    <source>
        <dbReference type="PROSITE" id="PS50987"/>
    </source>
</evidence>
<dbReference type="GO" id="GO:0003677">
    <property type="term" value="F:DNA binding"/>
    <property type="evidence" value="ECO:0007669"/>
    <property type="project" value="UniProtKB-KW"/>
</dbReference>
<dbReference type="Gene3D" id="1.10.10.10">
    <property type="entry name" value="Winged helix-like DNA-binding domain superfamily/Winged helix DNA-binding domain"/>
    <property type="match status" value="1"/>
</dbReference>
<reference evidence="5" key="1">
    <citation type="submission" date="2020-09" db="EMBL/GenBank/DDBJ databases">
        <title>Hoyosella lacisalsi sp. nov., a halotolerant actinobacterium isolated from soil of Lake Gudzhirganskoe.</title>
        <authorList>
            <person name="Yang Q."/>
            <person name="Guo P.Y."/>
            <person name="Liu S.W."/>
            <person name="Li F.N."/>
            <person name="Sun C.H."/>
        </authorList>
    </citation>
    <scope>NUCLEOTIDE SEQUENCE</scope>
    <source>
        <strain evidence="5">G463</strain>
    </source>
</reference>
<name>A0A927JAS5_9ACTN</name>
<comment type="caution">
    <text evidence="5">The sequence shown here is derived from an EMBL/GenBank/DDBJ whole genome shotgun (WGS) entry which is preliminary data.</text>
</comment>
<proteinExistence type="predicted"/>
<gene>
    <name evidence="5" type="ORF">HT102_04085</name>
</gene>
<dbReference type="CDD" id="cd00090">
    <property type="entry name" value="HTH_ARSR"/>
    <property type="match status" value="1"/>
</dbReference>
<keyword evidence="6" id="KW-1185">Reference proteome</keyword>
<dbReference type="PROSITE" id="PS50987">
    <property type="entry name" value="HTH_ARSR_2"/>
    <property type="match status" value="1"/>
</dbReference>
<dbReference type="SMART" id="SM00418">
    <property type="entry name" value="HTH_ARSR"/>
    <property type="match status" value="1"/>
</dbReference>
<keyword evidence="1" id="KW-0805">Transcription regulation</keyword>
<dbReference type="InterPro" id="IPR001845">
    <property type="entry name" value="HTH_ArsR_DNA-bd_dom"/>
</dbReference>
<evidence type="ECO:0000256" key="3">
    <source>
        <dbReference type="ARBA" id="ARBA00023163"/>
    </source>
</evidence>
<dbReference type="EMBL" id="JACYWE010000002">
    <property type="protein sequence ID" value="MBD8505666.1"/>
    <property type="molecule type" value="Genomic_DNA"/>
</dbReference>
<dbReference type="PANTHER" id="PTHR33154:SF18">
    <property type="entry name" value="ARSENICAL RESISTANCE OPERON REPRESSOR"/>
    <property type="match status" value="1"/>
</dbReference>
<dbReference type="InterPro" id="IPR051081">
    <property type="entry name" value="HTH_MetalResp_TranReg"/>
</dbReference>
<accession>A0A927JAS5</accession>
<dbReference type="PANTHER" id="PTHR33154">
    <property type="entry name" value="TRANSCRIPTIONAL REGULATOR, ARSR FAMILY"/>
    <property type="match status" value="1"/>
</dbReference>
<dbReference type="AlphaFoldDB" id="A0A927JAS5"/>
<dbReference type="NCBIfam" id="NF033788">
    <property type="entry name" value="HTH_metalloreg"/>
    <property type="match status" value="1"/>
</dbReference>
<dbReference type="PRINTS" id="PR00778">
    <property type="entry name" value="HTHARSR"/>
</dbReference>
<evidence type="ECO:0000313" key="5">
    <source>
        <dbReference type="EMBL" id="MBD8505666.1"/>
    </source>
</evidence>
<protein>
    <submittedName>
        <fullName evidence="5">Helix-turn-helix transcriptional regulator</fullName>
    </submittedName>
</protein>
<dbReference type="InterPro" id="IPR011991">
    <property type="entry name" value="ArsR-like_HTH"/>
</dbReference>
<evidence type="ECO:0000313" key="6">
    <source>
        <dbReference type="Proteomes" id="UP000642993"/>
    </source>
</evidence>
<dbReference type="Proteomes" id="UP000642993">
    <property type="component" value="Unassembled WGS sequence"/>
</dbReference>
<sequence length="108" mass="11425">MSNQTEDLAALLKALGDPIRLQIATTLAASTDSVCVCDITSLFTVSQPTVSHHLKVLRDAGMVTAERHGTWMHYTLPPRAKEIITAILSASGASTATTLPLATTTECC</sequence>
<dbReference type="SUPFAM" id="SSF46785">
    <property type="entry name" value="Winged helix' DNA-binding domain"/>
    <property type="match status" value="1"/>
</dbReference>
<dbReference type="RefSeq" id="WP_192038146.1">
    <property type="nucleotide sequence ID" value="NZ_JACYWE010000002.1"/>
</dbReference>
<evidence type="ECO:0000256" key="1">
    <source>
        <dbReference type="ARBA" id="ARBA00023015"/>
    </source>
</evidence>
<dbReference type="InterPro" id="IPR018334">
    <property type="entry name" value="ArsR_HTH"/>
</dbReference>
<dbReference type="PROSITE" id="PS00846">
    <property type="entry name" value="HTH_ARSR_1"/>
    <property type="match status" value="1"/>
</dbReference>
<feature type="domain" description="HTH arsR-type" evidence="4">
    <location>
        <begin position="1"/>
        <end position="95"/>
    </location>
</feature>
<dbReference type="InterPro" id="IPR036390">
    <property type="entry name" value="WH_DNA-bd_sf"/>
</dbReference>
<dbReference type="InterPro" id="IPR036388">
    <property type="entry name" value="WH-like_DNA-bd_sf"/>
</dbReference>
<evidence type="ECO:0000256" key="2">
    <source>
        <dbReference type="ARBA" id="ARBA00023125"/>
    </source>
</evidence>
<keyword evidence="2" id="KW-0238">DNA-binding</keyword>
<organism evidence="5 6">
    <name type="scientific">Lolliginicoccus lacisalsi</name>
    <dbReference type="NCBI Taxonomy" id="2742202"/>
    <lineage>
        <taxon>Bacteria</taxon>
        <taxon>Bacillati</taxon>
        <taxon>Actinomycetota</taxon>
        <taxon>Actinomycetes</taxon>
        <taxon>Mycobacteriales</taxon>
        <taxon>Hoyosellaceae</taxon>
        <taxon>Lolliginicoccus</taxon>
    </lineage>
</organism>